<gene>
    <name evidence="2" type="ORF">AXG55_11180</name>
</gene>
<evidence type="ECO:0000259" key="1">
    <source>
        <dbReference type="Pfam" id="PF01551"/>
    </source>
</evidence>
<protein>
    <recommendedName>
        <fullName evidence="1">M23ase beta-sheet core domain-containing protein</fullName>
    </recommendedName>
</protein>
<dbReference type="PROSITE" id="PS51257">
    <property type="entry name" value="PROKAR_LIPOPROTEIN"/>
    <property type="match status" value="1"/>
</dbReference>
<dbReference type="Proteomes" id="UP000184731">
    <property type="component" value="Chromosome"/>
</dbReference>
<dbReference type="PANTHER" id="PTHR21666">
    <property type="entry name" value="PEPTIDASE-RELATED"/>
    <property type="match status" value="1"/>
</dbReference>
<accession>A0A1L4D2L0</accession>
<dbReference type="InterPro" id="IPR011055">
    <property type="entry name" value="Dup_hybrid_motif"/>
</dbReference>
<evidence type="ECO:0000313" key="2">
    <source>
        <dbReference type="EMBL" id="APJ04439.1"/>
    </source>
</evidence>
<dbReference type="RefSeq" id="WP_233231169.1">
    <property type="nucleotide sequence ID" value="NZ_CP017834.1"/>
</dbReference>
<dbReference type="Gene3D" id="2.70.70.10">
    <property type="entry name" value="Glucose Permease (Domain IIA)"/>
    <property type="match status" value="1"/>
</dbReference>
<reference evidence="2 3" key="1">
    <citation type="submission" date="2016-10" db="EMBL/GenBank/DDBJ databases">
        <title>Silvanigrella aquatica sp. nov., isolated from a freshwater lake located in the Black Forest, Germany, description of Silvanigrellaceae fam. nov., Silvanigrellales ord. nov., reclassification of the order Bdellovibrionales in the class Oligoflexia, reclassification of the families Bacteriovoracaceae and Halobacteriovoraceae in the new order Bacteriovoracales ord. nov., and reclassification of the family Pseudobacteriovoracaceae in the order Oligoflexiales.</title>
        <authorList>
            <person name="Hahn M.W."/>
            <person name="Schmidt J."/>
            <person name="Koll U."/>
            <person name="Rohde M."/>
            <person name="Verbag S."/>
            <person name="Pitt A."/>
            <person name="Nakai R."/>
            <person name="Naganuma T."/>
            <person name="Lang E."/>
        </authorList>
    </citation>
    <scope>NUCLEOTIDE SEQUENCE [LARGE SCALE GENOMIC DNA]</scope>
    <source>
        <strain evidence="2 3">MWH-Nonnen-W8red</strain>
    </source>
</reference>
<proteinExistence type="predicted"/>
<keyword evidence="3" id="KW-1185">Reference proteome</keyword>
<dbReference type="KEGG" id="saqi:AXG55_11180"/>
<name>A0A1L4D2L0_9BACT</name>
<dbReference type="GO" id="GO:0004222">
    <property type="term" value="F:metalloendopeptidase activity"/>
    <property type="evidence" value="ECO:0007669"/>
    <property type="project" value="TreeGrafter"/>
</dbReference>
<dbReference type="STRING" id="1915309.AXG55_11180"/>
<evidence type="ECO:0000313" key="3">
    <source>
        <dbReference type="Proteomes" id="UP000184731"/>
    </source>
</evidence>
<feature type="domain" description="M23ase beta-sheet core" evidence="1">
    <location>
        <begin position="131"/>
        <end position="226"/>
    </location>
</feature>
<dbReference type="InterPro" id="IPR016047">
    <property type="entry name" value="M23ase_b-sheet_dom"/>
</dbReference>
<dbReference type="AlphaFoldDB" id="A0A1L4D2L0"/>
<dbReference type="EMBL" id="CP017834">
    <property type="protein sequence ID" value="APJ04439.1"/>
    <property type="molecule type" value="Genomic_DNA"/>
</dbReference>
<dbReference type="SUPFAM" id="SSF51261">
    <property type="entry name" value="Duplicated hybrid motif"/>
    <property type="match status" value="1"/>
</dbReference>
<organism evidence="2 3">
    <name type="scientific">Silvanigrella aquatica</name>
    <dbReference type="NCBI Taxonomy" id="1915309"/>
    <lineage>
        <taxon>Bacteria</taxon>
        <taxon>Pseudomonadati</taxon>
        <taxon>Bdellovibrionota</taxon>
        <taxon>Oligoflexia</taxon>
        <taxon>Silvanigrellales</taxon>
        <taxon>Silvanigrellaceae</taxon>
        <taxon>Silvanigrella</taxon>
    </lineage>
</organism>
<dbReference type="InterPro" id="IPR050570">
    <property type="entry name" value="Cell_wall_metabolism_enzyme"/>
</dbReference>
<dbReference type="Pfam" id="PF01551">
    <property type="entry name" value="Peptidase_M23"/>
    <property type="match status" value="1"/>
</dbReference>
<sequence length="272" mass="29974">MEKLRKKLSFSIIIPLTIALTGCLNTNNGGNQNLVLKGSVAELKETVILDPAFIARQKQAERSFFGFSAGHDNQLIEDVVSYDDIDEEYNETGKVSLDSKNGKFGGLEIIWPTEGKLSSLFGMRRLGKKTRMHSGIDISARVGTPIRAAYDGQVLFAGSKRGYGSSVIVGHDSEHETLYAHMNKIVVHNGQYVRRDQLIGYVGKTGRVTGANLHFETRISGVAFNPVFYLPPNSGNKIVKGVATPTLSQQIAYYQNLSKYVFNSNQNDVIIK</sequence>
<dbReference type="CDD" id="cd12797">
    <property type="entry name" value="M23_peptidase"/>
    <property type="match status" value="1"/>
</dbReference>
<dbReference type="PANTHER" id="PTHR21666:SF270">
    <property type="entry name" value="MUREIN HYDROLASE ACTIVATOR ENVC"/>
    <property type="match status" value="1"/>
</dbReference>